<sequence length="113" mass="12163">MLNTAQAAIEWVVDTRQRAARLDDEADALLAQLTLAAVSESVLETTFSSQGCIGLYGHSQSAKAHLLAALCSNATGKVNIVTPDRSFDYFSHINPGHAPTNMAIRFTRDEKSA</sequence>
<comment type="caution">
    <text evidence="1">The sequence shown here is derived from an EMBL/GenBank/DDBJ whole genome shotgun (WGS) entry which is preliminary data.</text>
</comment>
<name>A0A7G2ITL0_CITFR</name>
<proteinExistence type="predicted"/>
<protein>
    <submittedName>
        <fullName evidence="1">Virulence factor</fullName>
    </submittedName>
</protein>
<evidence type="ECO:0000313" key="1">
    <source>
        <dbReference type="EMBL" id="CDL40486.1"/>
    </source>
</evidence>
<dbReference type="EMBL" id="CBWP010000072">
    <property type="protein sequence ID" value="CDL40486.1"/>
    <property type="molecule type" value="Genomic_DNA"/>
</dbReference>
<evidence type="ECO:0000313" key="2">
    <source>
        <dbReference type="Proteomes" id="UP000019194"/>
    </source>
</evidence>
<dbReference type="AlphaFoldDB" id="A0A7G2ITL0"/>
<accession>A0A7G2ITL0</accession>
<organism evidence="1 2">
    <name type="scientific">Citrobacter freundii</name>
    <dbReference type="NCBI Taxonomy" id="546"/>
    <lineage>
        <taxon>Bacteria</taxon>
        <taxon>Pseudomonadati</taxon>
        <taxon>Pseudomonadota</taxon>
        <taxon>Gammaproteobacteria</taxon>
        <taxon>Enterobacterales</taxon>
        <taxon>Enterobacteriaceae</taxon>
        <taxon>Citrobacter</taxon>
        <taxon>Citrobacter freundii complex</taxon>
    </lineage>
</organism>
<dbReference type="InterPro" id="IPR017030">
    <property type="entry name" value="Vir_effector_SfrC"/>
</dbReference>
<reference evidence="1 2" key="1">
    <citation type="submission" date="2013-10" db="EMBL/GenBank/DDBJ databases">
        <title>Antibiotic resistance diversity of beta-lactamase producers in the General Hospital Vienna.</title>
        <authorList>
            <person name="Barisic I."/>
            <person name="Mitteregger D."/>
            <person name="Hirschl A.M."/>
            <person name="Noehammer C."/>
            <person name="Wiesinger-Mayr H."/>
        </authorList>
    </citation>
    <scope>NUCLEOTIDE SEQUENCE [LARGE SCALE GENOMIC DNA]</scope>
    <source>
        <strain evidence="1 2">ISC11</strain>
    </source>
</reference>
<dbReference type="Proteomes" id="UP000019194">
    <property type="component" value="Unassembled WGS sequence"/>
</dbReference>
<dbReference type="Pfam" id="PF10139">
    <property type="entry name" value="Virul_Fac"/>
    <property type="match status" value="1"/>
</dbReference>